<accession>A0A699JDF1</accession>
<name>A0A699JDF1_TANCI</name>
<gene>
    <name evidence="1" type="ORF">Tci_601290</name>
</gene>
<evidence type="ECO:0000313" key="1">
    <source>
        <dbReference type="EMBL" id="GFA29318.1"/>
    </source>
</evidence>
<comment type="caution">
    <text evidence="1">The sequence shown here is derived from an EMBL/GenBank/DDBJ whole genome shotgun (WGS) entry which is preliminary data.</text>
</comment>
<protein>
    <recommendedName>
        <fullName evidence="2">MAK10-like protein</fullName>
    </recommendedName>
</protein>
<evidence type="ECO:0008006" key="2">
    <source>
        <dbReference type="Google" id="ProtNLM"/>
    </source>
</evidence>
<dbReference type="EMBL" id="BKCJ010399552">
    <property type="protein sequence ID" value="GFA29318.1"/>
    <property type="molecule type" value="Genomic_DNA"/>
</dbReference>
<dbReference type="AlphaFoldDB" id="A0A699JDF1"/>
<proteinExistence type="predicted"/>
<sequence>MSVCSSNLDFRIEKGDPINLKNPCMIGRKFIVNAYIDLDLPMNVMSLAYLNTIRNQGYEHKGLNFFGVGMNMHAFVGNMSYVLGFTILENVEANIYPSLSQEVFGLPFVETTKLILVRVKRLITFTEEIREITFKTPYEDSKLDDLTSEGHDLLSSRVLLSDDDVRKGCESPFDLEKGFYKDIDKLGPSYSWKIKRIDLEGLFEANDSRTGKGVT</sequence>
<reference evidence="1" key="1">
    <citation type="journal article" date="2019" name="Sci. Rep.">
        <title>Draft genome of Tanacetum cinerariifolium, the natural source of mosquito coil.</title>
        <authorList>
            <person name="Yamashiro T."/>
            <person name="Shiraishi A."/>
            <person name="Satake H."/>
            <person name="Nakayama K."/>
        </authorList>
    </citation>
    <scope>NUCLEOTIDE SEQUENCE</scope>
</reference>
<organism evidence="1">
    <name type="scientific">Tanacetum cinerariifolium</name>
    <name type="common">Dalmatian daisy</name>
    <name type="synonym">Chrysanthemum cinerariifolium</name>
    <dbReference type="NCBI Taxonomy" id="118510"/>
    <lineage>
        <taxon>Eukaryota</taxon>
        <taxon>Viridiplantae</taxon>
        <taxon>Streptophyta</taxon>
        <taxon>Embryophyta</taxon>
        <taxon>Tracheophyta</taxon>
        <taxon>Spermatophyta</taxon>
        <taxon>Magnoliopsida</taxon>
        <taxon>eudicotyledons</taxon>
        <taxon>Gunneridae</taxon>
        <taxon>Pentapetalae</taxon>
        <taxon>asterids</taxon>
        <taxon>campanulids</taxon>
        <taxon>Asterales</taxon>
        <taxon>Asteraceae</taxon>
        <taxon>Asteroideae</taxon>
        <taxon>Anthemideae</taxon>
        <taxon>Anthemidinae</taxon>
        <taxon>Tanacetum</taxon>
    </lineage>
</organism>